<organism evidence="2 3">
    <name type="scientific">Giardia duodenalis assemblage B</name>
    <dbReference type="NCBI Taxonomy" id="1394984"/>
    <lineage>
        <taxon>Eukaryota</taxon>
        <taxon>Metamonada</taxon>
        <taxon>Diplomonadida</taxon>
        <taxon>Hexamitidae</taxon>
        <taxon>Giardiinae</taxon>
        <taxon>Giardia</taxon>
    </lineage>
</organism>
<protein>
    <submittedName>
        <fullName evidence="2">Uncharacterized protein</fullName>
    </submittedName>
</protein>
<dbReference type="VEuPathDB" id="GiardiaDB:QR46_0252"/>
<sequence>MSEDLQKPTTQKSDQIVDSSNLDCNSGLIAHSFHTALTIENTSTDLEPPLKGLTDDFGKWHPVQLPADAAPLTIQRAVILLSRPALKQRAARRKSIDSLSLTTGTSLRIKDSKPGNLNENNM</sequence>
<gene>
    <name evidence="2" type="ORF">QR46_0252</name>
</gene>
<reference evidence="2 3" key="1">
    <citation type="journal article" date="2015" name="Mol. Biochem. Parasitol.">
        <title>Identification of polymorphic genes for use in assemblage B genotyping assays through comparative genomics of multiple assemblage B Giardia duodenalis isolates.</title>
        <authorList>
            <person name="Wielinga C."/>
            <person name="Thompson R.C."/>
            <person name="Monis P."/>
            <person name="Ryan U."/>
        </authorList>
    </citation>
    <scope>NUCLEOTIDE SEQUENCE [LARGE SCALE GENOMIC DNA]</scope>
    <source>
        <strain evidence="2 3">BAH15c1</strain>
    </source>
</reference>
<dbReference type="EMBL" id="JXTI01000004">
    <property type="protein sequence ID" value="KWX15670.1"/>
    <property type="molecule type" value="Genomic_DNA"/>
</dbReference>
<dbReference type="AlphaFoldDB" id="A0A132P022"/>
<evidence type="ECO:0000256" key="1">
    <source>
        <dbReference type="SAM" id="MobiDB-lite"/>
    </source>
</evidence>
<name>A0A132P022_GIAIN</name>
<evidence type="ECO:0000313" key="3">
    <source>
        <dbReference type="Proteomes" id="UP000070089"/>
    </source>
</evidence>
<dbReference type="OrthoDB" id="10259363at2759"/>
<accession>A0A132P022</accession>
<dbReference type="Proteomes" id="UP000070089">
    <property type="component" value="Unassembled WGS sequence"/>
</dbReference>
<feature type="region of interest" description="Disordered" evidence="1">
    <location>
        <begin position="103"/>
        <end position="122"/>
    </location>
</feature>
<proteinExistence type="predicted"/>
<evidence type="ECO:0000313" key="2">
    <source>
        <dbReference type="EMBL" id="KWX15670.1"/>
    </source>
</evidence>
<comment type="caution">
    <text evidence="2">The sequence shown here is derived from an EMBL/GenBank/DDBJ whole genome shotgun (WGS) entry which is preliminary data.</text>
</comment>